<comment type="similarity">
    <text evidence="5">Belongs to the RimM family.</text>
</comment>
<dbReference type="Pfam" id="PF01782">
    <property type="entry name" value="RimM"/>
    <property type="match status" value="1"/>
</dbReference>
<keyword evidence="3 5" id="KW-0698">rRNA processing</keyword>
<evidence type="ECO:0000313" key="9">
    <source>
        <dbReference type="Proteomes" id="UP000622890"/>
    </source>
</evidence>
<dbReference type="PANTHER" id="PTHR33692">
    <property type="entry name" value="RIBOSOME MATURATION FACTOR RIMM"/>
    <property type="match status" value="1"/>
</dbReference>
<dbReference type="GO" id="GO:0006364">
    <property type="term" value="P:rRNA processing"/>
    <property type="evidence" value="ECO:0007669"/>
    <property type="project" value="UniProtKB-UniRule"/>
</dbReference>
<dbReference type="Proteomes" id="UP000622890">
    <property type="component" value="Unassembled WGS sequence"/>
</dbReference>
<evidence type="ECO:0000256" key="1">
    <source>
        <dbReference type="ARBA" id="ARBA00022490"/>
    </source>
</evidence>
<keyword evidence="4 5" id="KW-0143">Chaperone</keyword>
<evidence type="ECO:0000256" key="5">
    <source>
        <dbReference type="HAMAP-Rule" id="MF_00014"/>
    </source>
</evidence>
<dbReference type="Gene3D" id="2.40.30.60">
    <property type="entry name" value="RimM"/>
    <property type="match status" value="1"/>
</dbReference>
<evidence type="ECO:0000259" key="6">
    <source>
        <dbReference type="Pfam" id="PF01782"/>
    </source>
</evidence>
<accession>A0A934W6U6</accession>
<evidence type="ECO:0000259" key="7">
    <source>
        <dbReference type="Pfam" id="PF24986"/>
    </source>
</evidence>
<dbReference type="SUPFAM" id="SSF50447">
    <property type="entry name" value="Translation proteins"/>
    <property type="match status" value="1"/>
</dbReference>
<evidence type="ECO:0000256" key="2">
    <source>
        <dbReference type="ARBA" id="ARBA00022517"/>
    </source>
</evidence>
<comment type="subcellular location">
    <subcellularLocation>
        <location evidence="5">Cytoplasm</location>
    </subcellularLocation>
</comment>
<dbReference type="InterPro" id="IPR011961">
    <property type="entry name" value="RimM"/>
</dbReference>
<dbReference type="HAMAP" id="MF_00014">
    <property type="entry name" value="Ribosome_mat_RimM"/>
    <property type="match status" value="1"/>
</dbReference>
<evidence type="ECO:0000313" key="8">
    <source>
        <dbReference type="EMBL" id="MBK4734803.1"/>
    </source>
</evidence>
<dbReference type="InterPro" id="IPR056792">
    <property type="entry name" value="PRC_RimM"/>
</dbReference>
<comment type="subunit">
    <text evidence="5">Binds ribosomal protein uS19.</text>
</comment>
<proteinExistence type="inferred from homology"/>
<dbReference type="GO" id="GO:0043022">
    <property type="term" value="F:ribosome binding"/>
    <property type="evidence" value="ECO:0007669"/>
    <property type="project" value="InterPro"/>
</dbReference>
<dbReference type="GO" id="GO:0005840">
    <property type="term" value="C:ribosome"/>
    <property type="evidence" value="ECO:0007669"/>
    <property type="project" value="InterPro"/>
</dbReference>
<dbReference type="Pfam" id="PF24986">
    <property type="entry name" value="PRC_RimM"/>
    <property type="match status" value="1"/>
</dbReference>
<dbReference type="PANTHER" id="PTHR33692:SF1">
    <property type="entry name" value="RIBOSOME MATURATION FACTOR RIMM"/>
    <property type="match status" value="1"/>
</dbReference>
<dbReference type="GO" id="GO:0005737">
    <property type="term" value="C:cytoplasm"/>
    <property type="evidence" value="ECO:0007669"/>
    <property type="project" value="UniProtKB-SubCell"/>
</dbReference>
<dbReference type="InterPro" id="IPR036976">
    <property type="entry name" value="RimM_N_sf"/>
</dbReference>
<comment type="function">
    <text evidence="5">An accessory protein needed during the final step in the assembly of 30S ribosomal subunit, possibly for assembly of the head region. Essential for efficient processing of 16S rRNA. May be needed both before and after RbfA during the maturation of 16S rRNA. It has affinity for free ribosomal 30S subunits but not for 70S ribosomes.</text>
</comment>
<keyword evidence="1 5" id="KW-0963">Cytoplasm</keyword>
<dbReference type="InterPro" id="IPR011033">
    <property type="entry name" value="PRC_barrel-like_sf"/>
</dbReference>
<dbReference type="AlphaFoldDB" id="A0A934W6U6"/>
<protein>
    <recommendedName>
        <fullName evidence="5">Ribosome maturation factor RimM</fullName>
    </recommendedName>
</protein>
<dbReference type="Gene3D" id="2.30.30.240">
    <property type="entry name" value="PRC-barrel domain"/>
    <property type="match status" value="1"/>
</dbReference>
<organism evidence="8 9">
    <name type="scientific">Noviherbaspirillum pedocola</name>
    <dbReference type="NCBI Taxonomy" id="2801341"/>
    <lineage>
        <taxon>Bacteria</taxon>
        <taxon>Pseudomonadati</taxon>
        <taxon>Pseudomonadota</taxon>
        <taxon>Betaproteobacteria</taxon>
        <taxon>Burkholderiales</taxon>
        <taxon>Oxalobacteraceae</taxon>
        <taxon>Noviherbaspirillum</taxon>
    </lineage>
</organism>
<name>A0A934W6U6_9BURK</name>
<keyword evidence="9" id="KW-1185">Reference proteome</keyword>
<dbReference type="RefSeq" id="WP_200591578.1">
    <property type="nucleotide sequence ID" value="NZ_JAEPBG010000003.1"/>
</dbReference>
<evidence type="ECO:0000256" key="3">
    <source>
        <dbReference type="ARBA" id="ARBA00022552"/>
    </source>
</evidence>
<gene>
    <name evidence="5 8" type="primary">rimM</name>
    <name evidence="8" type="ORF">JJB74_09325</name>
</gene>
<comment type="caution">
    <text evidence="8">The sequence shown here is derived from an EMBL/GenBank/DDBJ whole genome shotgun (WGS) entry which is preliminary data.</text>
</comment>
<dbReference type="InterPro" id="IPR002676">
    <property type="entry name" value="RimM_N"/>
</dbReference>
<comment type="domain">
    <text evidence="5">The PRC barrel domain binds ribosomal protein uS19.</text>
</comment>
<feature type="domain" description="Ribosome maturation factor RimM PRC barrel" evidence="7">
    <location>
        <begin position="101"/>
        <end position="173"/>
    </location>
</feature>
<evidence type="ECO:0000256" key="4">
    <source>
        <dbReference type="ARBA" id="ARBA00023186"/>
    </source>
</evidence>
<dbReference type="GO" id="GO:0042274">
    <property type="term" value="P:ribosomal small subunit biogenesis"/>
    <property type="evidence" value="ECO:0007669"/>
    <property type="project" value="UniProtKB-UniRule"/>
</dbReference>
<feature type="domain" description="RimM N-terminal" evidence="6">
    <location>
        <begin position="10"/>
        <end position="89"/>
    </location>
</feature>
<reference evidence="8" key="1">
    <citation type="submission" date="2021-01" db="EMBL/GenBank/DDBJ databases">
        <title>Genome sequence of strain Noviherbaspirillum sp. DKR-6.</title>
        <authorList>
            <person name="Chaudhary D.K."/>
        </authorList>
    </citation>
    <scope>NUCLEOTIDE SEQUENCE</scope>
    <source>
        <strain evidence="8">DKR-6</strain>
    </source>
</reference>
<sequence>MTVPEDLVLLGYVSGAFGVQGWVRIRPYSPEAEALLTTKTWWLDKPELRDVDVMQAKVHGDEVVARLVGVAGRDAAEALKGATVQVRRSHFPALDDDEFYWVDLIGLAVVNESGVALGTVADMMDNGAHPILRVAPPAAEDGKPRPEMLIPFVDQFVKTVDQAERRITVDWEADY</sequence>
<dbReference type="EMBL" id="JAEPBG010000003">
    <property type="protein sequence ID" value="MBK4734803.1"/>
    <property type="molecule type" value="Genomic_DNA"/>
</dbReference>
<dbReference type="NCBIfam" id="TIGR02273">
    <property type="entry name" value="16S_RimM"/>
    <property type="match status" value="1"/>
</dbReference>
<dbReference type="SUPFAM" id="SSF50346">
    <property type="entry name" value="PRC-barrel domain"/>
    <property type="match status" value="1"/>
</dbReference>
<dbReference type="InterPro" id="IPR009000">
    <property type="entry name" value="Transl_B-barrel_sf"/>
</dbReference>
<keyword evidence="2 5" id="KW-0690">Ribosome biogenesis</keyword>